<protein>
    <recommendedName>
        <fullName evidence="7">Ribosome biogenesis protein BMS1/TSR1 C-terminal domain-containing protein</fullName>
    </recommendedName>
</protein>
<dbReference type="PANTHER" id="PTHR12858:SF1">
    <property type="entry name" value="PRE-RRNA-PROCESSING PROTEIN TSR1 HOMOLOG"/>
    <property type="match status" value="1"/>
</dbReference>
<dbReference type="InterPro" id="IPR012948">
    <property type="entry name" value="AARP2CN"/>
</dbReference>
<feature type="domain" description="Ribosome biogenesis protein BMS1/TSR1 C-terminal" evidence="4">
    <location>
        <begin position="430"/>
        <end position="719"/>
    </location>
</feature>
<evidence type="ECO:0000313" key="5">
    <source>
        <dbReference type="EMBL" id="UKK00003.2"/>
    </source>
</evidence>
<accession>A0A976M989</accession>
<dbReference type="Pfam" id="PF08142">
    <property type="entry name" value="AARP2CN"/>
    <property type="match status" value="1"/>
</dbReference>
<reference evidence="5" key="1">
    <citation type="submission" date="2022-07" db="EMBL/GenBank/DDBJ databases">
        <title>Evaluation of T. orientalis genome assembly methods using nanopore sequencing and analysis of variation between genomes.</title>
        <authorList>
            <person name="Yam J."/>
            <person name="Micallef M.L."/>
            <person name="Liu M."/>
            <person name="Djordjevic S.P."/>
            <person name="Bogema D.R."/>
            <person name="Jenkins C."/>
        </authorList>
    </citation>
    <scope>NUCLEOTIDE SEQUENCE</scope>
    <source>
        <strain evidence="5">Goon Nure</strain>
    </source>
</reference>
<evidence type="ECO:0000259" key="4">
    <source>
        <dbReference type="SMART" id="SM01362"/>
    </source>
</evidence>
<dbReference type="GO" id="GO:0005525">
    <property type="term" value="F:GTP binding"/>
    <property type="evidence" value="ECO:0007669"/>
    <property type="project" value="TreeGrafter"/>
</dbReference>
<feature type="domain" description="AARP2CN" evidence="3">
    <location>
        <begin position="221"/>
        <end position="297"/>
    </location>
</feature>
<dbReference type="GO" id="GO:0030688">
    <property type="term" value="C:preribosome, small subunit precursor"/>
    <property type="evidence" value="ECO:0007669"/>
    <property type="project" value="TreeGrafter"/>
</dbReference>
<gene>
    <name evidence="5" type="ORF">MACK_000068</name>
</gene>
<dbReference type="EMBL" id="CP056069">
    <property type="protein sequence ID" value="UKK00003.2"/>
    <property type="molecule type" value="Genomic_DNA"/>
</dbReference>
<proteinExistence type="inferred from homology"/>
<evidence type="ECO:0000259" key="3">
    <source>
        <dbReference type="SMART" id="SM00785"/>
    </source>
</evidence>
<feature type="compositionally biased region" description="Acidic residues" evidence="2">
    <location>
        <begin position="395"/>
        <end position="406"/>
    </location>
</feature>
<dbReference type="Pfam" id="PF04950">
    <property type="entry name" value="RIBIOP_C"/>
    <property type="match status" value="1"/>
</dbReference>
<feature type="region of interest" description="Disordered" evidence="2">
    <location>
        <begin position="390"/>
        <end position="409"/>
    </location>
</feature>
<dbReference type="GO" id="GO:0005634">
    <property type="term" value="C:nucleus"/>
    <property type="evidence" value="ECO:0007669"/>
    <property type="project" value="InterPro"/>
</dbReference>
<organism evidence="5 6">
    <name type="scientific">Theileria orientalis</name>
    <dbReference type="NCBI Taxonomy" id="68886"/>
    <lineage>
        <taxon>Eukaryota</taxon>
        <taxon>Sar</taxon>
        <taxon>Alveolata</taxon>
        <taxon>Apicomplexa</taxon>
        <taxon>Aconoidasida</taxon>
        <taxon>Piroplasmida</taxon>
        <taxon>Theileriidae</taxon>
        <taxon>Theileria</taxon>
    </lineage>
</organism>
<dbReference type="GO" id="GO:0000479">
    <property type="term" value="P:endonucleolytic cleavage of tricistronic rRNA transcript (SSU-rRNA, 5.8S rRNA, LSU-rRNA)"/>
    <property type="evidence" value="ECO:0007669"/>
    <property type="project" value="TreeGrafter"/>
</dbReference>
<dbReference type="AlphaFoldDB" id="A0A976M989"/>
<name>A0A976M989_THEOR</name>
<dbReference type="Proteomes" id="UP000244811">
    <property type="component" value="Chromosome 1"/>
</dbReference>
<dbReference type="GO" id="GO:0003924">
    <property type="term" value="F:GTPase activity"/>
    <property type="evidence" value="ECO:0007669"/>
    <property type="project" value="TreeGrafter"/>
</dbReference>
<evidence type="ECO:0000256" key="1">
    <source>
        <dbReference type="ARBA" id="ARBA00038288"/>
    </source>
</evidence>
<dbReference type="SMART" id="SM00785">
    <property type="entry name" value="AARP2CN"/>
    <property type="match status" value="1"/>
</dbReference>
<dbReference type="GO" id="GO:0000462">
    <property type="term" value="P:maturation of SSU-rRNA from tricistronic rRNA transcript (SSU-rRNA, 5.8S rRNA, LSU-rRNA)"/>
    <property type="evidence" value="ECO:0007669"/>
    <property type="project" value="TreeGrafter"/>
</dbReference>
<dbReference type="GO" id="GO:0034511">
    <property type="term" value="F:U3 snoRNA binding"/>
    <property type="evidence" value="ECO:0007669"/>
    <property type="project" value="TreeGrafter"/>
</dbReference>
<evidence type="ECO:0000256" key="2">
    <source>
        <dbReference type="SAM" id="MobiDB-lite"/>
    </source>
</evidence>
<comment type="similarity">
    <text evidence="1">Belongs to the TRAFAC class translation factor GTPase superfamily. Bms1-like GTPase family. TSR1 subfamily.</text>
</comment>
<evidence type="ECO:0008006" key="7">
    <source>
        <dbReference type="Google" id="ProtNLM"/>
    </source>
</evidence>
<dbReference type="InterPro" id="IPR039761">
    <property type="entry name" value="Bms1/Tsr1"/>
</dbReference>
<dbReference type="InterPro" id="IPR007034">
    <property type="entry name" value="BMS1_TSR1_C"/>
</dbReference>
<dbReference type="SMART" id="SM01362">
    <property type="entry name" value="DUF663"/>
    <property type="match status" value="1"/>
</dbReference>
<dbReference type="PANTHER" id="PTHR12858">
    <property type="entry name" value="RIBOSOME BIOGENESIS PROTEIN"/>
    <property type="match status" value="1"/>
</dbReference>
<evidence type="ECO:0000313" key="6">
    <source>
        <dbReference type="Proteomes" id="UP000244811"/>
    </source>
</evidence>
<sequence>MTIHRNVLKQKHKPFKNSKSSKLKTKPSGLAQKVSINLGRKAKKSQIIAKKKALRIHLLEESPRNVFVVPFHSNINPLDFINSLLKFHSPDSLPKSKHSGDGWFISHPVLLNSSLTHDGIPRRLILHSCPRNLSDILYAASCADIILCLFRGSSPNEPAYDEYGYKILSSLRLQGIPTPIGVNIEAGLMGDRQASSALVKRYFQSEFGLDKKFTSVFAENDLKTVLSLVACVSIPQLSWRKDKGYMLCSNYTYDHNTREFFVEGYARGMGFSVRHAVHLTSIGDYVLKRIELLPDICPANSSAFRMAIEKTVDEQNSNDLTQLLAEVECLNEVEVKPEEFKDDLAQEIFDKFETKLSITKIPMGNDMTLDDTDMDKEDYYEYEGLSDDKSIASSESDDLDFNESLDEPPSTAKKFEFEKRTYEELSFPDEVDTPIDQPAKERFQKYRSLKNIRSCVWDPYESLPLEYFKINEFENFRATMNSSKKQLKANCELVNVSSSYVRLTLMNVSHDDYLKITASNSSCRPVVVSTILPYERKVSVLNFSVSRTAEGPDLLPSKTPLSLFCGFRRFPAIPIYSKSINAEKGKRGLYDRFFKKGDNCIATIYGLSLCPPTPVLAFGEDETVMFGGHVLGSEPCRIIMKRILLTGYPMKVHKRRAIVRYMFFNPSDIKYFKPVQLFTKKGLRGKILQSLGTHGYMKCLFSDFITQDDIVCLPLYKRVYPKWFPFSWTKHL</sequence>